<dbReference type="GO" id="GO:0060003">
    <property type="term" value="P:copper ion export"/>
    <property type="evidence" value="ECO:0007669"/>
    <property type="project" value="TreeGrafter"/>
</dbReference>
<reference evidence="5 6" key="1">
    <citation type="submission" date="2017-09" db="EMBL/GenBank/DDBJ databases">
        <title>Bacterial strain isolated from the female urinary microbiota.</title>
        <authorList>
            <person name="Thomas-White K."/>
            <person name="Kumar N."/>
            <person name="Forster S."/>
            <person name="Putonti C."/>
            <person name="Lawley T."/>
            <person name="Wolfe A.J."/>
        </authorList>
    </citation>
    <scope>NUCLEOTIDE SEQUENCE [LARGE SCALE GENOMIC DNA]</scope>
    <source>
        <strain evidence="5 6">UMB0852</strain>
    </source>
</reference>
<feature type="domain" description="YknX-like barrel-sandwich hybrid" evidence="4">
    <location>
        <begin position="72"/>
        <end position="245"/>
    </location>
</feature>
<sequence length="416" mass="46401">MNKRMKLLTGVITGSTVVLLGSGYLVYRSVAVPPTEYVQAADGDENHYYELYTVTKQEPTSIDGKVSLTTDQVYYINPELGELNHLFVKDGQKVKKGETLFNYRQEKVTQEIEDAQRNMRRLMRNRQEAIQQLADMTGKTYDNYGNELVGYWAANGQYYYEVAADTKTTKESGFKEIIGPGEGNYMPTNEGEASIQELNDQIEDLQIQVERLENQDQLNVKAKADGVVKVDRDGEDNPSTPLVRVVSNKVSIVGEVGEYDFYALREDMPVKVHVNAENRDIEGRLVSFDDVPKSQMPTGQEDALNTTKQEGTAGNSRYGFTVAIDEFIQPGYSVKVQIGLDGVMVPQDAQVTDAKGDPIVFVYRDGKAHKVSLTMDQQGTSKVAVNGIKEGDQLILNPYNLKDGQDVTIMDPNSEE</sequence>
<dbReference type="Proteomes" id="UP000235682">
    <property type="component" value="Unassembled WGS sequence"/>
</dbReference>
<dbReference type="AlphaFoldDB" id="A0A1G8NZ69"/>
<feature type="coiled-coil region" evidence="2">
    <location>
        <begin position="105"/>
        <end position="139"/>
    </location>
</feature>
<dbReference type="InterPro" id="IPR051909">
    <property type="entry name" value="MFP_Cation_Efflux"/>
</dbReference>
<keyword evidence="2" id="KW-0175">Coiled coil</keyword>
<evidence type="ECO:0000313" key="5">
    <source>
        <dbReference type="EMBL" id="PMC58655.1"/>
    </source>
</evidence>
<dbReference type="PANTHER" id="PTHR30097:SF4">
    <property type="entry name" value="SLR6042 PROTEIN"/>
    <property type="match status" value="1"/>
</dbReference>
<proteinExistence type="predicted"/>
<dbReference type="InterPro" id="IPR058639">
    <property type="entry name" value="BSH_YknX-like"/>
</dbReference>
<comment type="caution">
    <text evidence="5">The sequence shown here is derived from an EMBL/GenBank/DDBJ whole genome shotgun (WGS) entry which is preliminary data.</text>
</comment>
<dbReference type="Pfam" id="PF25984">
    <property type="entry name" value="BSH_YknX"/>
    <property type="match status" value="1"/>
</dbReference>
<feature type="coiled-coil region" evidence="2">
    <location>
        <begin position="188"/>
        <end position="215"/>
    </location>
</feature>
<dbReference type="PANTHER" id="PTHR30097">
    <property type="entry name" value="CATION EFFLUX SYSTEM PROTEIN CUSB"/>
    <property type="match status" value="1"/>
</dbReference>
<gene>
    <name evidence="5" type="ORF">CJ205_03010</name>
</gene>
<dbReference type="OrthoDB" id="2164025at2"/>
<name>A0A1G8NZ69_9LACT</name>
<dbReference type="EMBL" id="PNHE01000008">
    <property type="protein sequence ID" value="PMC58655.1"/>
    <property type="molecule type" value="Genomic_DNA"/>
</dbReference>
<feature type="region of interest" description="Disordered" evidence="3">
    <location>
        <begin position="290"/>
        <end position="311"/>
    </location>
</feature>
<accession>A0A1G8NZ69</accession>
<dbReference type="Gene3D" id="2.40.420.20">
    <property type="match status" value="1"/>
</dbReference>
<dbReference type="RefSeq" id="WP_092086559.1">
    <property type="nucleotide sequence ID" value="NZ_FNEL01000058.1"/>
</dbReference>
<feature type="compositionally biased region" description="Polar residues" evidence="3">
    <location>
        <begin position="295"/>
        <end position="311"/>
    </location>
</feature>
<evidence type="ECO:0000313" key="6">
    <source>
        <dbReference type="Proteomes" id="UP000235682"/>
    </source>
</evidence>
<evidence type="ECO:0000256" key="2">
    <source>
        <dbReference type="SAM" id="Coils"/>
    </source>
</evidence>
<evidence type="ECO:0000256" key="3">
    <source>
        <dbReference type="SAM" id="MobiDB-lite"/>
    </source>
</evidence>
<evidence type="ECO:0000259" key="4">
    <source>
        <dbReference type="Pfam" id="PF25984"/>
    </source>
</evidence>
<keyword evidence="1" id="KW-0813">Transport</keyword>
<dbReference type="GO" id="GO:0015679">
    <property type="term" value="P:plasma membrane copper ion transport"/>
    <property type="evidence" value="ECO:0007669"/>
    <property type="project" value="TreeGrafter"/>
</dbReference>
<organism evidence="5 6">
    <name type="scientific">Dolosicoccus paucivorans</name>
    <dbReference type="NCBI Taxonomy" id="84521"/>
    <lineage>
        <taxon>Bacteria</taxon>
        <taxon>Bacillati</taxon>
        <taxon>Bacillota</taxon>
        <taxon>Bacilli</taxon>
        <taxon>Lactobacillales</taxon>
        <taxon>Aerococcaceae</taxon>
        <taxon>Dolosicoccus</taxon>
    </lineage>
</organism>
<dbReference type="GO" id="GO:0030313">
    <property type="term" value="C:cell envelope"/>
    <property type="evidence" value="ECO:0007669"/>
    <property type="project" value="TreeGrafter"/>
</dbReference>
<dbReference type="STRING" id="84521.SAMN04487994_10584"/>
<evidence type="ECO:0000256" key="1">
    <source>
        <dbReference type="ARBA" id="ARBA00022448"/>
    </source>
</evidence>
<protein>
    <recommendedName>
        <fullName evidence="4">YknX-like barrel-sandwich hybrid domain-containing protein</fullName>
    </recommendedName>
</protein>
<keyword evidence="6" id="KW-1185">Reference proteome</keyword>